<gene>
    <name evidence="1" type="ORF">BDY19DRAFT_901464</name>
</gene>
<evidence type="ECO:0000313" key="1">
    <source>
        <dbReference type="EMBL" id="KAI0094224.1"/>
    </source>
</evidence>
<reference evidence="1" key="1">
    <citation type="journal article" date="2021" name="Environ. Microbiol.">
        <title>Gene family expansions and transcriptome signatures uncover fungal adaptations to wood decay.</title>
        <authorList>
            <person name="Hage H."/>
            <person name="Miyauchi S."/>
            <person name="Viragh M."/>
            <person name="Drula E."/>
            <person name="Min B."/>
            <person name="Chaduli D."/>
            <person name="Navarro D."/>
            <person name="Favel A."/>
            <person name="Norest M."/>
            <person name="Lesage-Meessen L."/>
            <person name="Balint B."/>
            <person name="Merenyi Z."/>
            <person name="de Eugenio L."/>
            <person name="Morin E."/>
            <person name="Martinez A.T."/>
            <person name="Baldrian P."/>
            <person name="Stursova M."/>
            <person name="Martinez M.J."/>
            <person name="Novotny C."/>
            <person name="Magnuson J.K."/>
            <person name="Spatafora J.W."/>
            <person name="Maurice S."/>
            <person name="Pangilinan J."/>
            <person name="Andreopoulos W."/>
            <person name="LaButti K."/>
            <person name="Hundley H."/>
            <person name="Na H."/>
            <person name="Kuo A."/>
            <person name="Barry K."/>
            <person name="Lipzen A."/>
            <person name="Henrissat B."/>
            <person name="Riley R."/>
            <person name="Ahrendt S."/>
            <person name="Nagy L.G."/>
            <person name="Grigoriev I.V."/>
            <person name="Martin F."/>
            <person name="Rosso M.N."/>
        </authorList>
    </citation>
    <scope>NUCLEOTIDE SEQUENCE</scope>
    <source>
        <strain evidence="1">CBS 384.51</strain>
    </source>
</reference>
<evidence type="ECO:0000313" key="2">
    <source>
        <dbReference type="Proteomes" id="UP001055072"/>
    </source>
</evidence>
<accession>A0ACB8UJL7</accession>
<name>A0ACB8UJL7_9APHY</name>
<protein>
    <submittedName>
        <fullName evidence="1">Uncharacterized protein</fullName>
    </submittedName>
</protein>
<comment type="caution">
    <text evidence="1">The sequence shown here is derived from an EMBL/GenBank/DDBJ whole genome shotgun (WGS) entry which is preliminary data.</text>
</comment>
<proteinExistence type="predicted"/>
<dbReference type="Proteomes" id="UP001055072">
    <property type="component" value="Unassembled WGS sequence"/>
</dbReference>
<organism evidence="1 2">
    <name type="scientific">Irpex rosettiformis</name>
    <dbReference type="NCBI Taxonomy" id="378272"/>
    <lineage>
        <taxon>Eukaryota</taxon>
        <taxon>Fungi</taxon>
        <taxon>Dikarya</taxon>
        <taxon>Basidiomycota</taxon>
        <taxon>Agaricomycotina</taxon>
        <taxon>Agaricomycetes</taxon>
        <taxon>Polyporales</taxon>
        <taxon>Irpicaceae</taxon>
        <taxon>Irpex</taxon>
    </lineage>
</organism>
<keyword evidence="2" id="KW-1185">Reference proteome</keyword>
<sequence>MFSTLTGKAFDLDELCASWPDAPRFEGNFKKDPKVEQWLKDIETGCVERKVPKKHWHTVAQKYMGRRACDRLNEVKKVMTELSKGVYVWNWKKFVVAMKNMNWQIDEKRVKPFRLDMIPGFWWTAPKEEVNDAVDTLPSDLNKPFLKRALRRSTDANTESSPKPSVPSKTKTTEEPKATSKKPKPVPTRSKTTPAPSAATKTESGKPWALLSTRKQEEPAQVRVVNAPEWLLNAVQALDAVSTEYPKTMTALAAVLITVGSVPNLPVAAGTAVASGTAHAIGAVAVGIGSWISAQQRGMVDVS</sequence>
<dbReference type="EMBL" id="MU274900">
    <property type="protein sequence ID" value="KAI0094224.1"/>
    <property type="molecule type" value="Genomic_DNA"/>
</dbReference>